<proteinExistence type="predicted"/>
<dbReference type="AlphaFoldDB" id="A0AAJ0B5V2"/>
<keyword evidence="1" id="KW-0812">Transmembrane</keyword>
<gene>
    <name evidence="2" type="ORF">QBC47DRAFT_395239</name>
</gene>
<organism evidence="2 3">
    <name type="scientific">Echria macrotheca</name>
    <dbReference type="NCBI Taxonomy" id="438768"/>
    <lineage>
        <taxon>Eukaryota</taxon>
        <taxon>Fungi</taxon>
        <taxon>Dikarya</taxon>
        <taxon>Ascomycota</taxon>
        <taxon>Pezizomycotina</taxon>
        <taxon>Sordariomycetes</taxon>
        <taxon>Sordariomycetidae</taxon>
        <taxon>Sordariales</taxon>
        <taxon>Schizotheciaceae</taxon>
        <taxon>Echria</taxon>
    </lineage>
</organism>
<evidence type="ECO:0000256" key="1">
    <source>
        <dbReference type="SAM" id="Phobius"/>
    </source>
</evidence>
<accession>A0AAJ0B5V2</accession>
<sequence length="448" mass="49886">MLDPPENPSSLVNVFCPTGDCTFDETTSYSSLGVCPRVFDISDRMKGSLSMNKTSGDMSWNYTLPSGMEFSYDPSRPDRPVLTPLMATAGTMYNAAIELMMLAVDCVGGYDPNVPASQRGCSWKPRAFNISLYPCVYTYGNIRYERGVLVERTISTTPLGPTNGAYGLVGNYPSTPGTDCSGSPGSPQGSKTQRILTLDMVKGKRNTTYYDPDCVYEMAESRMDGLMLGLTRIFSWPEAPDKHLQRKFLSVWLVDGKGPDGMYMRLQTSEMYPELVGDEWLRTLWRNGTASLASVRNFMDGLAGTLTATIRQTGTSANSKPLLGVMYESRTCVSVNWSWLLYPAILLAFTSVFFILVMYRSHRYTRPGGKQSGRSAWKSSVLPLLWHGIQDSTRDAAPGSLDRFAVMEKYSDEVLVRIERRGWEMPLKGGPGDEQGLWFLRESNLPDY</sequence>
<comment type="caution">
    <text evidence="2">The sequence shown here is derived from an EMBL/GenBank/DDBJ whole genome shotgun (WGS) entry which is preliminary data.</text>
</comment>
<name>A0AAJ0B5V2_9PEZI</name>
<dbReference type="PANTHER" id="PTHR35394:SF5">
    <property type="entry name" value="DUF3176 DOMAIN-CONTAINING PROTEIN"/>
    <property type="match status" value="1"/>
</dbReference>
<keyword evidence="1" id="KW-1133">Transmembrane helix</keyword>
<protein>
    <submittedName>
        <fullName evidence="2">Uncharacterized protein</fullName>
    </submittedName>
</protein>
<keyword evidence="1" id="KW-0472">Membrane</keyword>
<reference evidence="2" key="1">
    <citation type="submission" date="2023-06" db="EMBL/GenBank/DDBJ databases">
        <title>Genome-scale phylogeny and comparative genomics of the fungal order Sordariales.</title>
        <authorList>
            <consortium name="Lawrence Berkeley National Laboratory"/>
            <person name="Hensen N."/>
            <person name="Bonometti L."/>
            <person name="Westerberg I."/>
            <person name="Brannstrom I.O."/>
            <person name="Guillou S."/>
            <person name="Cros-Aarteil S."/>
            <person name="Calhoun S."/>
            <person name="Haridas S."/>
            <person name="Kuo A."/>
            <person name="Mondo S."/>
            <person name="Pangilinan J."/>
            <person name="Riley R."/>
            <person name="Labutti K."/>
            <person name="Andreopoulos B."/>
            <person name="Lipzen A."/>
            <person name="Chen C."/>
            <person name="Yanf M."/>
            <person name="Daum C."/>
            <person name="Ng V."/>
            <person name="Clum A."/>
            <person name="Steindorff A."/>
            <person name="Ohm R."/>
            <person name="Martin F."/>
            <person name="Silar P."/>
            <person name="Natvig D."/>
            <person name="Lalanne C."/>
            <person name="Gautier V."/>
            <person name="Ament-Velasquez S.L."/>
            <person name="Kruys A."/>
            <person name="Hutchinson M.I."/>
            <person name="Powell A.J."/>
            <person name="Barry K."/>
            <person name="Miller A.N."/>
            <person name="Grigoriev I.V."/>
            <person name="Debuchy R."/>
            <person name="Gladieux P."/>
            <person name="Thoren M.H."/>
            <person name="Johannesson H."/>
        </authorList>
    </citation>
    <scope>NUCLEOTIDE SEQUENCE</scope>
    <source>
        <strain evidence="2">PSN4</strain>
    </source>
</reference>
<feature type="transmembrane region" description="Helical" evidence="1">
    <location>
        <begin position="339"/>
        <end position="359"/>
    </location>
</feature>
<evidence type="ECO:0000313" key="2">
    <source>
        <dbReference type="EMBL" id="KAK1749931.1"/>
    </source>
</evidence>
<dbReference type="EMBL" id="MU839851">
    <property type="protein sequence ID" value="KAK1749931.1"/>
    <property type="molecule type" value="Genomic_DNA"/>
</dbReference>
<dbReference type="PANTHER" id="PTHR35394">
    <property type="entry name" value="DUF3176 DOMAIN-CONTAINING PROTEIN"/>
    <property type="match status" value="1"/>
</dbReference>
<evidence type="ECO:0000313" key="3">
    <source>
        <dbReference type="Proteomes" id="UP001239445"/>
    </source>
</evidence>
<dbReference type="Proteomes" id="UP001239445">
    <property type="component" value="Unassembled WGS sequence"/>
</dbReference>
<keyword evidence="3" id="KW-1185">Reference proteome</keyword>